<dbReference type="InterPro" id="IPR009053">
    <property type="entry name" value="Prefoldin"/>
</dbReference>
<comment type="similarity">
    <text evidence="1">Belongs to the prefoldin subunit beta family.</text>
</comment>
<dbReference type="EMBL" id="JARPMG010000011">
    <property type="protein sequence ID" value="KAJ8097532.1"/>
    <property type="molecule type" value="Genomic_DNA"/>
</dbReference>
<evidence type="ECO:0000256" key="3">
    <source>
        <dbReference type="SAM" id="Coils"/>
    </source>
</evidence>
<dbReference type="SUPFAM" id="SSF46579">
    <property type="entry name" value="Prefoldin"/>
    <property type="match status" value="1"/>
</dbReference>
<keyword evidence="2" id="KW-0143">Chaperone</keyword>
<dbReference type="GO" id="GO:0005737">
    <property type="term" value="C:cytoplasm"/>
    <property type="evidence" value="ECO:0007669"/>
    <property type="project" value="TreeGrafter"/>
</dbReference>
<reference evidence="4" key="1">
    <citation type="submission" date="2023-03" db="EMBL/GenBank/DDBJ databases">
        <title>Near-Complete genome sequence of Lipomyces tetrasporous NRRL Y-64009, an oleaginous yeast capable of growing on lignocellulosic hydrolysates.</title>
        <authorList>
            <consortium name="Lawrence Berkeley National Laboratory"/>
            <person name="Jagtap S.S."/>
            <person name="Liu J.-J."/>
            <person name="Walukiewicz H.E."/>
            <person name="Pangilinan J."/>
            <person name="Lipzen A."/>
            <person name="Ahrendt S."/>
            <person name="Koriabine M."/>
            <person name="Cobaugh K."/>
            <person name="Salamov A."/>
            <person name="Yoshinaga Y."/>
            <person name="Ng V."/>
            <person name="Daum C."/>
            <person name="Grigoriev I.V."/>
            <person name="Slininger P.J."/>
            <person name="Dien B.S."/>
            <person name="Jin Y.-S."/>
            <person name="Rao C.V."/>
        </authorList>
    </citation>
    <scope>NUCLEOTIDE SEQUENCE</scope>
    <source>
        <strain evidence="4">NRRL Y-64009</strain>
    </source>
</reference>
<evidence type="ECO:0000313" key="5">
    <source>
        <dbReference type="Proteomes" id="UP001217417"/>
    </source>
</evidence>
<dbReference type="Gene3D" id="1.10.287.370">
    <property type="match status" value="1"/>
</dbReference>
<gene>
    <name evidence="4" type="ORF">POJ06DRAFT_34005</name>
</gene>
<organism evidence="4 5">
    <name type="scientific">Lipomyces tetrasporus</name>
    <dbReference type="NCBI Taxonomy" id="54092"/>
    <lineage>
        <taxon>Eukaryota</taxon>
        <taxon>Fungi</taxon>
        <taxon>Dikarya</taxon>
        <taxon>Ascomycota</taxon>
        <taxon>Saccharomycotina</taxon>
        <taxon>Lipomycetes</taxon>
        <taxon>Lipomycetales</taxon>
        <taxon>Lipomycetaceae</taxon>
        <taxon>Lipomyces</taxon>
    </lineage>
</organism>
<dbReference type="GO" id="GO:0044183">
    <property type="term" value="F:protein folding chaperone"/>
    <property type="evidence" value="ECO:0007669"/>
    <property type="project" value="TreeGrafter"/>
</dbReference>
<keyword evidence="5" id="KW-1185">Reference proteome</keyword>
<proteinExistence type="inferred from homology"/>
<dbReference type="Proteomes" id="UP001217417">
    <property type="component" value="Unassembled WGS sequence"/>
</dbReference>
<feature type="coiled-coil region" evidence="3">
    <location>
        <begin position="76"/>
        <end position="110"/>
    </location>
</feature>
<comment type="caution">
    <text evidence="4">The sequence shown here is derived from an EMBL/GenBank/DDBJ whole genome shotgun (WGS) entry which is preliminary data.</text>
</comment>
<dbReference type="GO" id="GO:0016272">
    <property type="term" value="C:prefoldin complex"/>
    <property type="evidence" value="ECO:0007669"/>
    <property type="project" value="InterPro"/>
</dbReference>
<dbReference type="GO" id="GO:0051082">
    <property type="term" value="F:unfolded protein binding"/>
    <property type="evidence" value="ECO:0007669"/>
    <property type="project" value="InterPro"/>
</dbReference>
<evidence type="ECO:0000256" key="2">
    <source>
        <dbReference type="ARBA" id="ARBA00023186"/>
    </source>
</evidence>
<name>A0AAD7QPL9_9ASCO</name>
<protein>
    <submittedName>
        <fullName evidence="4">Prefoldin</fullName>
    </submittedName>
</protein>
<dbReference type="AlphaFoldDB" id="A0AAD7QPL9"/>
<dbReference type="PANTHER" id="PTHR20903">
    <property type="entry name" value="PREFOLDIN SUBUNIT 1-RELATED"/>
    <property type="match status" value="1"/>
</dbReference>
<dbReference type="GeneID" id="80886063"/>
<evidence type="ECO:0000256" key="1">
    <source>
        <dbReference type="ARBA" id="ARBA00008045"/>
    </source>
</evidence>
<keyword evidence="3" id="KW-0175">Coiled coil</keyword>
<sequence length="120" mass="13769">MSIPPEALQKVLQEIEMRVMQSQLELTNVRQQISQKQRDIRLTDLTMKELKDIPPSVGVWEGVGKMFLNVPIATHIARLDKEKSESEDQLGALNKKLNYLETTYKNAKRNIDDILGHAQQ</sequence>
<accession>A0AAD7QPL9</accession>
<evidence type="ECO:0000313" key="4">
    <source>
        <dbReference type="EMBL" id="KAJ8097532.1"/>
    </source>
</evidence>
<dbReference type="PANTHER" id="PTHR20903:SF0">
    <property type="entry name" value="PREFOLDIN SUBUNIT 1"/>
    <property type="match status" value="1"/>
</dbReference>
<dbReference type="InterPro" id="IPR002777">
    <property type="entry name" value="PFD_beta-like"/>
</dbReference>
<dbReference type="RefSeq" id="XP_056040982.1">
    <property type="nucleotide sequence ID" value="XM_056190897.1"/>
</dbReference>
<dbReference type="Pfam" id="PF01920">
    <property type="entry name" value="Prefoldin_2"/>
    <property type="match status" value="1"/>
</dbReference>